<evidence type="ECO:0000256" key="8">
    <source>
        <dbReference type="ARBA" id="ARBA00022573"/>
    </source>
</evidence>
<gene>
    <name evidence="19" type="primary">cobS</name>
    <name evidence="20" type="ORF">IAB51_03310</name>
</gene>
<comment type="catalytic activity">
    <reaction evidence="18 19">
        <text>alpha-ribazole 5'-phosphate + adenosylcob(III)inamide-GDP = adenosylcob(III)alamin 5'-phosphate + GMP + H(+)</text>
        <dbReference type="Rhea" id="RHEA:23560"/>
        <dbReference type="ChEBI" id="CHEBI:15378"/>
        <dbReference type="ChEBI" id="CHEBI:57918"/>
        <dbReference type="ChEBI" id="CHEBI:58115"/>
        <dbReference type="ChEBI" id="CHEBI:60487"/>
        <dbReference type="ChEBI" id="CHEBI:60493"/>
        <dbReference type="EC" id="2.7.8.26"/>
    </reaction>
</comment>
<evidence type="ECO:0000313" key="21">
    <source>
        <dbReference type="Proteomes" id="UP000824002"/>
    </source>
</evidence>
<dbReference type="InterPro" id="IPR003805">
    <property type="entry name" value="CobS"/>
</dbReference>
<evidence type="ECO:0000256" key="9">
    <source>
        <dbReference type="ARBA" id="ARBA00022679"/>
    </source>
</evidence>
<evidence type="ECO:0000256" key="1">
    <source>
        <dbReference type="ARBA" id="ARBA00001946"/>
    </source>
</evidence>
<keyword evidence="11 19" id="KW-0460">Magnesium</keyword>
<comment type="function">
    <text evidence="14 19">Joins adenosylcobinamide-GDP and alpha-ribazole to generate adenosylcobalamin (Ado-cobalamin). Also synthesizes adenosylcobalamin 5'-phosphate from adenosylcobinamide-GDP and alpha-ribazole 5'-phosphate.</text>
</comment>
<sequence length="256" mass="27624">MKKLWCGLVTAFSMYSALPMPQVEWTADSMKYALCFFPVVGAVIGALCGLWGWLCMTFGLSAFLFAGGMALIPLLITGGIHLDGFVDTSDGLHSHLEPAKKLEIMKDPHIGAFGVIRSGMYLIAMFALAGALAQSPRMAWFYGAGFLIARSFSAFAIVTFPAAKNTGLARLFADAAQKKTVRVFSVLFALLGFGCMIAMNLWVGLGTMAAALIFYFWFYKMSRREFGGITGDLAGYMTCLMEMLFLAAAVLGGILA</sequence>
<feature type="transmembrane region" description="Helical" evidence="19">
    <location>
        <begin position="29"/>
        <end position="53"/>
    </location>
</feature>
<dbReference type="GO" id="GO:0005886">
    <property type="term" value="C:plasma membrane"/>
    <property type="evidence" value="ECO:0007669"/>
    <property type="project" value="UniProtKB-SubCell"/>
</dbReference>
<evidence type="ECO:0000256" key="14">
    <source>
        <dbReference type="ARBA" id="ARBA00025228"/>
    </source>
</evidence>
<dbReference type="EC" id="2.7.8.26" evidence="5 19"/>
<evidence type="ECO:0000256" key="11">
    <source>
        <dbReference type="ARBA" id="ARBA00022842"/>
    </source>
</evidence>
<keyword evidence="8 19" id="KW-0169">Cobalamin biosynthesis</keyword>
<feature type="transmembrane region" description="Helical" evidence="19">
    <location>
        <begin position="60"/>
        <end position="82"/>
    </location>
</feature>
<dbReference type="GO" id="GO:0009236">
    <property type="term" value="P:cobalamin biosynthetic process"/>
    <property type="evidence" value="ECO:0007669"/>
    <property type="project" value="UniProtKB-UniRule"/>
</dbReference>
<accession>A0A9D1K0A3</accession>
<comment type="pathway">
    <text evidence="3 19">Cofactor biosynthesis; adenosylcobalamin biosynthesis; adenosylcobalamin from cob(II)yrinate a,c-diamide: step 7/7.</text>
</comment>
<dbReference type="PANTHER" id="PTHR34148">
    <property type="entry name" value="ADENOSYLCOBINAMIDE-GDP RIBAZOLETRANSFERASE"/>
    <property type="match status" value="1"/>
</dbReference>
<protein>
    <recommendedName>
        <fullName evidence="6 19">Adenosylcobinamide-GDP ribazoletransferase</fullName>
        <ecNumber evidence="5 19">2.7.8.26</ecNumber>
    </recommendedName>
    <alternativeName>
        <fullName evidence="16 19">Cobalamin synthase</fullName>
    </alternativeName>
    <alternativeName>
        <fullName evidence="15 19">Cobalamin-5'-phosphate synthase</fullName>
    </alternativeName>
</protein>
<keyword evidence="9 19" id="KW-0808">Transferase</keyword>
<keyword evidence="13 19" id="KW-0472">Membrane</keyword>
<feature type="transmembrane region" description="Helical" evidence="19">
    <location>
        <begin position="140"/>
        <end position="163"/>
    </location>
</feature>
<comment type="subcellular location">
    <subcellularLocation>
        <location evidence="2 19">Cell membrane</location>
        <topology evidence="2 19">Multi-pass membrane protein</topology>
    </subcellularLocation>
</comment>
<evidence type="ECO:0000256" key="17">
    <source>
        <dbReference type="ARBA" id="ARBA00048623"/>
    </source>
</evidence>
<proteinExistence type="inferred from homology"/>
<dbReference type="PANTHER" id="PTHR34148:SF1">
    <property type="entry name" value="ADENOSYLCOBINAMIDE-GDP RIBAZOLETRANSFERASE"/>
    <property type="match status" value="1"/>
</dbReference>
<evidence type="ECO:0000256" key="18">
    <source>
        <dbReference type="ARBA" id="ARBA00049504"/>
    </source>
</evidence>
<dbReference type="Proteomes" id="UP000824002">
    <property type="component" value="Unassembled WGS sequence"/>
</dbReference>
<dbReference type="Pfam" id="PF02654">
    <property type="entry name" value="CobS"/>
    <property type="match status" value="1"/>
</dbReference>
<name>A0A9D1K0A3_9FIRM</name>
<evidence type="ECO:0000256" key="12">
    <source>
        <dbReference type="ARBA" id="ARBA00022989"/>
    </source>
</evidence>
<keyword evidence="10 19" id="KW-0812">Transmembrane</keyword>
<evidence type="ECO:0000313" key="20">
    <source>
        <dbReference type="EMBL" id="HIS75818.1"/>
    </source>
</evidence>
<feature type="transmembrane region" description="Helical" evidence="19">
    <location>
        <begin position="110"/>
        <end position="133"/>
    </location>
</feature>
<dbReference type="HAMAP" id="MF_00719">
    <property type="entry name" value="CobS"/>
    <property type="match status" value="1"/>
</dbReference>
<evidence type="ECO:0000256" key="3">
    <source>
        <dbReference type="ARBA" id="ARBA00004663"/>
    </source>
</evidence>
<evidence type="ECO:0000256" key="10">
    <source>
        <dbReference type="ARBA" id="ARBA00022692"/>
    </source>
</evidence>
<keyword evidence="7 19" id="KW-1003">Cell membrane</keyword>
<evidence type="ECO:0000256" key="7">
    <source>
        <dbReference type="ARBA" id="ARBA00022475"/>
    </source>
</evidence>
<evidence type="ECO:0000256" key="15">
    <source>
        <dbReference type="ARBA" id="ARBA00032605"/>
    </source>
</evidence>
<comment type="caution">
    <text evidence="20">The sequence shown here is derived from an EMBL/GenBank/DDBJ whole genome shotgun (WGS) entry which is preliminary data.</text>
</comment>
<feature type="transmembrane region" description="Helical" evidence="19">
    <location>
        <begin position="236"/>
        <end position="255"/>
    </location>
</feature>
<dbReference type="EMBL" id="DVJP01000026">
    <property type="protein sequence ID" value="HIS75818.1"/>
    <property type="molecule type" value="Genomic_DNA"/>
</dbReference>
<evidence type="ECO:0000256" key="2">
    <source>
        <dbReference type="ARBA" id="ARBA00004651"/>
    </source>
</evidence>
<feature type="transmembrane region" description="Helical" evidence="19">
    <location>
        <begin position="183"/>
        <end position="216"/>
    </location>
</feature>
<dbReference type="GO" id="GO:0008818">
    <property type="term" value="F:cobalamin 5'-phosphate synthase activity"/>
    <property type="evidence" value="ECO:0007669"/>
    <property type="project" value="UniProtKB-UniRule"/>
</dbReference>
<evidence type="ECO:0000256" key="5">
    <source>
        <dbReference type="ARBA" id="ARBA00013200"/>
    </source>
</evidence>
<organism evidence="20 21">
    <name type="scientific">Candidatus Merdivicinus excrementipullorum</name>
    <dbReference type="NCBI Taxonomy" id="2840867"/>
    <lineage>
        <taxon>Bacteria</taxon>
        <taxon>Bacillati</taxon>
        <taxon>Bacillota</taxon>
        <taxon>Clostridia</taxon>
        <taxon>Eubacteriales</taxon>
        <taxon>Oscillospiraceae</taxon>
        <taxon>Oscillospiraceae incertae sedis</taxon>
        <taxon>Candidatus Merdivicinus</taxon>
    </lineage>
</organism>
<dbReference type="GO" id="GO:0051073">
    <property type="term" value="F:adenosylcobinamide-GDP ribazoletransferase activity"/>
    <property type="evidence" value="ECO:0007669"/>
    <property type="project" value="UniProtKB-UniRule"/>
</dbReference>
<reference evidence="20" key="1">
    <citation type="submission" date="2020-10" db="EMBL/GenBank/DDBJ databases">
        <authorList>
            <person name="Gilroy R."/>
        </authorList>
    </citation>
    <scope>NUCLEOTIDE SEQUENCE</scope>
    <source>
        <strain evidence="20">CHK199-13235</strain>
    </source>
</reference>
<evidence type="ECO:0000256" key="13">
    <source>
        <dbReference type="ARBA" id="ARBA00023136"/>
    </source>
</evidence>
<comment type="similarity">
    <text evidence="4 19">Belongs to the CobS family.</text>
</comment>
<evidence type="ECO:0000256" key="19">
    <source>
        <dbReference type="HAMAP-Rule" id="MF_00719"/>
    </source>
</evidence>
<evidence type="ECO:0000256" key="4">
    <source>
        <dbReference type="ARBA" id="ARBA00010561"/>
    </source>
</evidence>
<comment type="cofactor">
    <cofactor evidence="1 19">
        <name>Mg(2+)</name>
        <dbReference type="ChEBI" id="CHEBI:18420"/>
    </cofactor>
</comment>
<evidence type="ECO:0000256" key="6">
    <source>
        <dbReference type="ARBA" id="ARBA00015850"/>
    </source>
</evidence>
<reference evidence="20" key="2">
    <citation type="journal article" date="2021" name="PeerJ">
        <title>Extensive microbial diversity within the chicken gut microbiome revealed by metagenomics and culture.</title>
        <authorList>
            <person name="Gilroy R."/>
            <person name="Ravi A."/>
            <person name="Getino M."/>
            <person name="Pursley I."/>
            <person name="Horton D.L."/>
            <person name="Alikhan N.F."/>
            <person name="Baker D."/>
            <person name="Gharbi K."/>
            <person name="Hall N."/>
            <person name="Watson M."/>
            <person name="Adriaenssens E.M."/>
            <person name="Foster-Nyarko E."/>
            <person name="Jarju S."/>
            <person name="Secka A."/>
            <person name="Antonio M."/>
            <person name="Oren A."/>
            <person name="Chaudhuri R.R."/>
            <person name="La Ragione R."/>
            <person name="Hildebrand F."/>
            <person name="Pallen M.J."/>
        </authorList>
    </citation>
    <scope>NUCLEOTIDE SEQUENCE</scope>
    <source>
        <strain evidence="20">CHK199-13235</strain>
    </source>
</reference>
<evidence type="ECO:0000256" key="16">
    <source>
        <dbReference type="ARBA" id="ARBA00032853"/>
    </source>
</evidence>
<dbReference type="AlphaFoldDB" id="A0A9D1K0A3"/>
<keyword evidence="12 19" id="KW-1133">Transmembrane helix</keyword>
<comment type="catalytic activity">
    <reaction evidence="17 19">
        <text>alpha-ribazole + adenosylcob(III)inamide-GDP = adenosylcob(III)alamin + GMP + H(+)</text>
        <dbReference type="Rhea" id="RHEA:16049"/>
        <dbReference type="ChEBI" id="CHEBI:10329"/>
        <dbReference type="ChEBI" id="CHEBI:15378"/>
        <dbReference type="ChEBI" id="CHEBI:18408"/>
        <dbReference type="ChEBI" id="CHEBI:58115"/>
        <dbReference type="ChEBI" id="CHEBI:60487"/>
        <dbReference type="EC" id="2.7.8.26"/>
    </reaction>
</comment>